<organism evidence="3 4">
    <name type="scientific">Maridesulfovibrio hydrothermalis AM13 = DSM 14728</name>
    <dbReference type="NCBI Taxonomy" id="1121451"/>
    <lineage>
        <taxon>Bacteria</taxon>
        <taxon>Pseudomonadati</taxon>
        <taxon>Thermodesulfobacteriota</taxon>
        <taxon>Desulfovibrionia</taxon>
        <taxon>Desulfovibrionales</taxon>
        <taxon>Desulfovibrionaceae</taxon>
        <taxon>Maridesulfovibrio</taxon>
    </lineage>
</organism>
<keyword evidence="4" id="KW-1185">Reference proteome</keyword>
<dbReference type="RefSeq" id="WP_015336351.1">
    <property type="nucleotide sequence ID" value="NC_020055.1"/>
</dbReference>
<dbReference type="PATRIC" id="fig|1121451.3.peg.1714"/>
<evidence type="ECO:0000256" key="1">
    <source>
        <dbReference type="SAM" id="Coils"/>
    </source>
</evidence>
<dbReference type="HOGENOM" id="CLU_267733_0_0_7"/>
<name>L0RAE2_9BACT</name>
<accession>L0RAE2</accession>
<dbReference type="InterPro" id="IPR025904">
    <property type="entry name" value="Tubulin-like"/>
</dbReference>
<evidence type="ECO:0000313" key="3">
    <source>
        <dbReference type="EMBL" id="CCO23748.1"/>
    </source>
</evidence>
<keyword evidence="2" id="KW-0812">Transmembrane</keyword>
<dbReference type="Pfam" id="PF13809">
    <property type="entry name" value="Tubulin_2"/>
    <property type="match status" value="1"/>
</dbReference>
<sequence>MKKNKMLNPIHKTMVIGLGGTGKETLVQVKRRLYEEGYDETMLQPYIKLLSLDFDPALIRTRTLDSESVDITLDTSEETAISSAQIFERIKNLQEPSNKKYFESWYPDMENSFIRMGAHRAGAAQWRPLGRIGYFEHVKKIQQTLDGTLKALQEDSKDDTRQVNSEVVVYIVSSLSGGTGAGLLLDVAYFMRSLNPNMRIVGMLLLPGVYSEHDIQGRLYSNTYAMLKELTAFMGQSHEFRASYPTGRPIKGQVLKNSPFDLVFLHDATLGPDRVASNPQTMAELIGESIYLEIGNSYLNQSQSSALTNMVQYSGGQAMDEIAGKTFFNTMGNVTFQLPSFNELYAYWANRAVLEIFSPDQLQEIQKDKTNQLESDSGHINDFRPASSSKLEVEKDILKIVDMAVKKSIAFTESFIIHAGKEMGASMYEHSPDVVSQDVEKYVTAFLNPQWHSKGEMPFAPYRLPDNMNKGENDNTNPSRALSAVLDEVDEVVSALLDEVQNPFQLDQAKRLITCLENCTAVFDKKAEKFDENAKERTLGVGGVLEKSKAELEEFIHEVSAGVRKDALCHWAVRFFQKLSYIYDDEIGPLRIYRLVAGSLREQRDKLQQIINNKETKLQEADGLQEQVRVELKEQARSELESFKRNCSNRSTLVLRTMVNEAFLERTWKKIAPELQKKTGTYTARLRQVVSGQDFGGREIYLAAKTVIFGILKELKKEFRNSPKARLGSDIFDLCGYIDYGELKAELGRARHDHFIVNTVENESSHNIVYALLPTYGPASSKQESGIFYKRFRDCINNNMESVGGSSDTYSMEEMGPDEPGRIVVRHISMNHPSYNLRDIGYYYSAYCKHGKNKALAHIHKEYARLPEIVLDSQVERFVTCGNNDCSYDITHLSREELTCPGCNRPILSRCGNPGCPEDHLNEHAAILSGDDRIFCPTCKKRIKTRWWYCNDHNVLISRESSYCKLCLQEYAAGDRYFEDVSMSEEVVPHFPCPGCLTTGQENPFKVTFSNVYDEVKDEDVPEALKIYFSTKTPQGRCPKCSSLLLPVCPYYEPNDNETPHFVQRGEGSRASQYHSEDEAREMELQFGQAKEKFFCTSDQDHAQKCIRECSYCGLPLREDAKYCPRCQRKRVNEIQNINDEASKAKKLQEMNHHNQLYFGDNFKKDITHTCTPQKQLDSEQLIPGKKKAISKQKSEEASHTRLKNELVLEENLDALEAFKSGKEEGYGGQ</sequence>
<dbReference type="eggNOG" id="COG1511">
    <property type="taxonomic scope" value="Bacteria"/>
</dbReference>
<keyword evidence="1" id="KW-0175">Coiled coil</keyword>
<reference evidence="3 4" key="1">
    <citation type="submission" date="2012-10" db="EMBL/GenBank/DDBJ databases">
        <authorList>
            <person name="Genoscope - CEA"/>
        </authorList>
    </citation>
    <scope>NUCLEOTIDE SEQUENCE [LARGE SCALE GENOMIC DNA]</scope>
    <source>
        <strain evidence="4">AM13 / DSM 14728</strain>
    </source>
</reference>
<evidence type="ECO:0008006" key="5">
    <source>
        <dbReference type="Google" id="ProtNLM"/>
    </source>
</evidence>
<dbReference type="AlphaFoldDB" id="L0RAE2"/>
<evidence type="ECO:0000256" key="2">
    <source>
        <dbReference type="SAM" id="Phobius"/>
    </source>
</evidence>
<protein>
    <recommendedName>
        <fullName evidence="5">Tubulin like</fullName>
    </recommendedName>
</protein>
<dbReference type="EMBL" id="FO203522">
    <property type="protein sequence ID" value="CCO23748.1"/>
    <property type="molecule type" value="Genomic_DNA"/>
</dbReference>
<keyword evidence="2" id="KW-1133">Transmembrane helix</keyword>
<proteinExistence type="predicted"/>
<feature type="coiled-coil region" evidence="1">
    <location>
        <begin position="597"/>
        <end position="627"/>
    </location>
</feature>
<dbReference type="Proteomes" id="UP000010808">
    <property type="component" value="Chromosome"/>
</dbReference>
<dbReference type="Gene3D" id="3.40.50.1440">
    <property type="entry name" value="Tubulin/FtsZ, GTPase domain"/>
    <property type="match status" value="1"/>
</dbReference>
<dbReference type="SUPFAM" id="SSF52490">
    <property type="entry name" value="Tubulin nucleotide-binding domain-like"/>
    <property type="match status" value="1"/>
</dbReference>
<feature type="transmembrane region" description="Helical" evidence="2">
    <location>
        <begin position="167"/>
        <end position="191"/>
    </location>
</feature>
<dbReference type="KEGG" id="dhy:DESAM_21471"/>
<dbReference type="InterPro" id="IPR036525">
    <property type="entry name" value="Tubulin/FtsZ_GTPase_sf"/>
</dbReference>
<gene>
    <name evidence="3" type="ORF">DESAM_21471</name>
</gene>
<dbReference type="STRING" id="1121451.DESAM_21471"/>
<evidence type="ECO:0000313" key="4">
    <source>
        <dbReference type="Proteomes" id="UP000010808"/>
    </source>
</evidence>
<keyword evidence="2" id="KW-0472">Membrane</keyword>